<dbReference type="PANTHER" id="PTHR45987:SF4">
    <property type="entry name" value="LARGE RIBOSOMAL SUBUNIT PROTEIN BL12M"/>
    <property type="match status" value="1"/>
</dbReference>
<dbReference type="FunCoup" id="W0RLJ8">
    <property type="interactions" value="521"/>
</dbReference>
<comment type="similarity">
    <text evidence="1 4">Belongs to the bacterial ribosomal protein bL12 family.</text>
</comment>
<dbReference type="Pfam" id="PF16320">
    <property type="entry name" value="Ribosomal_L12_N"/>
    <property type="match status" value="1"/>
</dbReference>
<dbReference type="CDD" id="cd00387">
    <property type="entry name" value="Ribosomal_L7_L12"/>
    <property type="match status" value="1"/>
</dbReference>
<dbReference type="PATRIC" id="fig|861299.3.peg.2817"/>
<dbReference type="InterPro" id="IPR013823">
    <property type="entry name" value="Ribosomal_bL12_C"/>
</dbReference>
<dbReference type="GO" id="GO:0003735">
    <property type="term" value="F:structural constituent of ribosome"/>
    <property type="evidence" value="ECO:0007669"/>
    <property type="project" value="InterPro"/>
</dbReference>
<keyword evidence="2 4" id="KW-0689">Ribosomal protein</keyword>
<dbReference type="AlphaFoldDB" id="W0RLJ8"/>
<dbReference type="NCBIfam" id="TIGR00855">
    <property type="entry name" value="L12"/>
    <property type="match status" value="1"/>
</dbReference>
<feature type="domain" description="Large ribosomal subunit protein bL12 oligomerization" evidence="6">
    <location>
        <begin position="6"/>
        <end position="54"/>
    </location>
</feature>
<dbReference type="SUPFAM" id="SSF54736">
    <property type="entry name" value="ClpS-like"/>
    <property type="match status" value="1"/>
</dbReference>
<dbReference type="InterPro" id="IPR008932">
    <property type="entry name" value="Ribosomal_bL12_oligo"/>
</dbReference>
<evidence type="ECO:0000259" key="5">
    <source>
        <dbReference type="Pfam" id="PF00542"/>
    </source>
</evidence>
<dbReference type="GO" id="GO:0003729">
    <property type="term" value="F:mRNA binding"/>
    <property type="evidence" value="ECO:0007669"/>
    <property type="project" value="TreeGrafter"/>
</dbReference>
<evidence type="ECO:0000256" key="3">
    <source>
        <dbReference type="ARBA" id="ARBA00023274"/>
    </source>
</evidence>
<dbReference type="KEGG" id="gba:J421_2766"/>
<feature type="domain" description="Large ribosomal subunit protein bL12 C-terminal" evidence="5">
    <location>
        <begin position="65"/>
        <end position="131"/>
    </location>
</feature>
<evidence type="ECO:0000313" key="8">
    <source>
        <dbReference type="Proteomes" id="UP000019151"/>
    </source>
</evidence>
<evidence type="ECO:0000256" key="2">
    <source>
        <dbReference type="ARBA" id="ARBA00022980"/>
    </source>
</evidence>
<dbReference type="InParanoid" id="W0RLJ8"/>
<keyword evidence="8" id="KW-1185">Reference proteome</keyword>
<comment type="subunit">
    <text evidence="4">Homodimer. Part of the ribosomal stalk of the 50S ribosomal subunit. Forms a multimeric L10(L12)X complex, where L10 forms an elongated spine to which 2 to 4 L12 dimers bind in a sequential fashion. Binds GTP-bound translation factors.</text>
</comment>
<dbReference type="FunFam" id="3.30.1390.10:FF:000001">
    <property type="entry name" value="50S ribosomal protein L7/L12"/>
    <property type="match status" value="1"/>
</dbReference>
<organism evidence="7 8">
    <name type="scientific">Gemmatirosa kalamazoonensis</name>
    <dbReference type="NCBI Taxonomy" id="861299"/>
    <lineage>
        <taxon>Bacteria</taxon>
        <taxon>Pseudomonadati</taxon>
        <taxon>Gemmatimonadota</taxon>
        <taxon>Gemmatimonadia</taxon>
        <taxon>Gemmatimonadales</taxon>
        <taxon>Gemmatimonadaceae</taxon>
        <taxon>Gemmatirosa</taxon>
    </lineage>
</organism>
<dbReference type="GO" id="GO:0022625">
    <property type="term" value="C:cytosolic large ribosomal subunit"/>
    <property type="evidence" value="ECO:0007669"/>
    <property type="project" value="TreeGrafter"/>
</dbReference>
<evidence type="ECO:0000259" key="6">
    <source>
        <dbReference type="Pfam" id="PF16320"/>
    </source>
</evidence>
<name>W0RLJ8_9BACT</name>
<dbReference type="HOGENOM" id="CLU_086499_3_2_0"/>
<dbReference type="InterPro" id="IPR014719">
    <property type="entry name" value="Ribosomal_bL12_C/ClpS-like"/>
</dbReference>
<dbReference type="Pfam" id="PF00542">
    <property type="entry name" value="Ribosomal_L12"/>
    <property type="match status" value="1"/>
</dbReference>
<dbReference type="Gene3D" id="3.30.1390.10">
    <property type="match status" value="1"/>
</dbReference>
<dbReference type="EMBL" id="CP007128">
    <property type="protein sequence ID" value="AHG90303.1"/>
    <property type="molecule type" value="Genomic_DNA"/>
</dbReference>
<protein>
    <recommendedName>
        <fullName evidence="4">Large ribosomal subunit protein bL12</fullName>
    </recommendedName>
</protein>
<dbReference type="HAMAP" id="MF_00368">
    <property type="entry name" value="Ribosomal_bL12"/>
    <property type="match status" value="1"/>
</dbReference>
<keyword evidence="3 4" id="KW-0687">Ribonucleoprotein</keyword>
<dbReference type="STRING" id="861299.J421_2766"/>
<dbReference type="InterPro" id="IPR000206">
    <property type="entry name" value="Ribosomal_bL12"/>
</dbReference>
<dbReference type="OrthoDB" id="9811748at2"/>
<dbReference type="InterPro" id="IPR036235">
    <property type="entry name" value="Ribosomal_bL12_oligo_N_sf"/>
</dbReference>
<dbReference type="GO" id="GO:0006412">
    <property type="term" value="P:translation"/>
    <property type="evidence" value="ECO:0007669"/>
    <property type="project" value="UniProtKB-UniRule"/>
</dbReference>
<reference evidence="7 8" key="1">
    <citation type="journal article" date="2014" name="Genome Announc.">
        <title>Genome Sequence and Methylome of Soil Bacterium Gemmatirosa kalamazoonensis KBS708T, a Member of the Rarely Cultivated Gemmatimonadetes Phylum.</title>
        <authorList>
            <person name="Debruyn J.M."/>
            <person name="Radosevich M."/>
            <person name="Wommack K.E."/>
            <person name="Polson S.W."/>
            <person name="Hauser L.J."/>
            <person name="Fawaz M.N."/>
            <person name="Korlach J."/>
            <person name="Tsai Y.C."/>
        </authorList>
    </citation>
    <scope>NUCLEOTIDE SEQUENCE [LARGE SCALE GENOMIC DNA]</scope>
    <source>
        <strain evidence="7 8">KBS708</strain>
    </source>
</reference>
<accession>W0RLJ8</accession>
<evidence type="ECO:0000256" key="4">
    <source>
        <dbReference type="HAMAP-Rule" id="MF_00368"/>
    </source>
</evidence>
<gene>
    <name evidence="4" type="primary">rplL</name>
    <name evidence="7" type="ORF">J421_2766</name>
</gene>
<dbReference type="RefSeq" id="WP_025411775.1">
    <property type="nucleotide sequence ID" value="NZ_CP007128.1"/>
</dbReference>
<sequence>MATLSNDEILDAIGNKTVFELADLIEAFKTKFNVTIAAAPVGGAAPAGGGAGGAAAPAVEEKTEFDVVLRDAGAKKIQVIKVVREITGLGLKEAKDMVDGAPQTVKAGVSKDEAATIKAKLEEQGAGVEVK</sequence>
<dbReference type="eggNOG" id="COG0222">
    <property type="taxonomic scope" value="Bacteria"/>
</dbReference>
<dbReference type="SUPFAM" id="SSF48300">
    <property type="entry name" value="Ribosomal protein L7/12, oligomerisation (N-terminal) domain"/>
    <property type="match status" value="1"/>
</dbReference>
<comment type="function">
    <text evidence="4">Forms part of the ribosomal stalk which helps the ribosome interact with GTP-bound translation factors. Is thus essential for accurate translation.</text>
</comment>
<dbReference type="Gene3D" id="1.20.5.710">
    <property type="entry name" value="Single helix bin"/>
    <property type="match status" value="1"/>
</dbReference>
<dbReference type="PANTHER" id="PTHR45987">
    <property type="entry name" value="39S RIBOSOMAL PROTEIN L12"/>
    <property type="match status" value="1"/>
</dbReference>
<dbReference type="Proteomes" id="UP000019151">
    <property type="component" value="Chromosome"/>
</dbReference>
<proteinExistence type="inferred from homology"/>
<evidence type="ECO:0000313" key="7">
    <source>
        <dbReference type="EMBL" id="AHG90303.1"/>
    </source>
</evidence>
<evidence type="ECO:0000256" key="1">
    <source>
        <dbReference type="ARBA" id="ARBA00007197"/>
    </source>
</evidence>